<accession>A0ABU1YVM4</accession>
<gene>
    <name evidence="2" type="ORF">J2X20_005605</name>
</gene>
<protein>
    <recommendedName>
        <fullName evidence="4">GspL cytoplasmic actin-ATPase-like domain-containing protein</fullName>
    </recommendedName>
</protein>
<reference evidence="2 3" key="1">
    <citation type="submission" date="2023-07" db="EMBL/GenBank/DDBJ databases">
        <title>Sorghum-associated microbial communities from plants grown in Nebraska, USA.</title>
        <authorList>
            <person name="Schachtman D."/>
        </authorList>
    </citation>
    <scope>NUCLEOTIDE SEQUENCE [LARGE SCALE GENOMIC DNA]</scope>
    <source>
        <strain evidence="2 3">BE314</strain>
    </source>
</reference>
<feature type="region of interest" description="Disordered" evidence="1">
    <location>
        <begin position="185"/>
        <end position="208"/>
    </location>
</feature>
<evidence type="ECO:0000313" key="3">
    <source>
        <dbReference type="Proteomes" id="UP001180453"/>
    </source>
</evidence>
<dbReference type="RefSeq" id="WP_310272753.1">
    <property type="nucleotide sequence ID" value="NZ_JAVDXU010000006.1"/>
</dbReference>
<comment type="caution">
    <text evidence="2">The sequence shown here is derived from an EMBL/GenBank/DDBJ whole genome shotgun (WGS) entry which is preliminary data.</text>
</comment>
<proteinExistence type="predicted"/>
<organism evidence="2 3">
    <name type="scientific">Roseateles saccharophilus</name>
    <name type="common">Pseudomonas saccharophila</name>
    <dbReference type="NCBI Taxonomy" id="304"/>
    <lineage>
        <taxon>Bacteria</taxon>
        <taxon>Pseudomonadati</taxon>
        <taxon>Pseudomonadota</taxon>
        <taxon>Betaproteobacteria</taxon>
        <taxon>Burkholderiales</taxon>
        <taxon>Sphaerotilaceae</taxon>
        <taxon>Roseateles</taxon>
    </lineage>
</organism>
<evidence type="ECO:0008006" key="4">
    <source>
        <dbReference type="Google" id="ProtNLM"/>
    </source>
</evidence>
<name>A0ABU1YVM4_ROSSA</name>
<evidence type="ECO:0000256" key="1">
    <source>
        <dbReference type="SAM" id="MobiDB-lite"/>
    </source>
</evidence>
<dbReference type="EMBL" id="JAVDXU010000006">
    <property type="protein sequence ID" value="MDR7272920.1"/>
    <property type="molecule type" value="Genomic_DNA"/>
</dbReference>
<evidence type="ECO:0000313" key="2">
    <source>
        <dbReference type="EMBL" id="MDR7272920.1"/>
    </source>
</evidence>
<keyword evidence="3" id="KW-1185">Reference proteome</keyword>
<dbReference type="Proteomes" id="UP001180453">
    <property type="component" value="Unassembled WGS sequence"/>
</dbReference>
<sequence>MSEGLRQQISARLAKPRRVFVTPGGGEFEAWCRDLPGTAVELVVSARALHELVVEPGLPLADLDAVQAYAQQQFAHYFGAAAQRFAIAPWRLGEAAGASALHGLDLAALRTQAEAARVRLAAVRPAWSAWLASLPAATRAGTGRVVWHEGEIAVVIQLDRGRVTGVQSRRVQQLAELGGDAPLAVGTPADELIPQPGPATPEPDFLPRSGRSPLAWPLAATGALVLATAAWSAIDSHRALDVAQAARDRVATLRPAPTPKPAVRSARTEPAENRAAIEARALLAMPWEPLLARVETAGAEAKTIAWLGLEASASRGELRLEGLTPDKLLALQLAEQLGTTPGWRQVVLSRFSAAEAGLVGQRFEINARVATGGGS</sequence>